<dbReference type="InterPro" id="IPR036188">
    <property type="entry name" value="FAD/NAD-bd_sf"/>
</dbReference>
<sequence>MSSNVSIEEASSALEELLPKLSATYPPIQNWMVLGSQAGVRAMPPRTSLGALPIIGCIDNFVIDYFQKYKQTENTNYCLSHQKTIPKYWFVGGLGSRGLIYHGWLGKMIARAVTS</sequence>
<accession>A0AA38F9A6</accession>
<dbReference type="PANTHER" id="PTHR13847">
    <property type="entry name" value="SARCOSINE DEHYDROGENASE-RELATED"/>
    <property type="match status" value="1"/>
</dbReference>
<organism evidence="1 2">
    <name type="scientific">Taxus chinensis</name>
    <name type="common">Chinese yew</name>
    <name type="synonym">Taxus wallichiana var. chinensis</name>
    <dbReference type="NCBI Taxonomy" id="29808"/>
    <lineage>
        <taxon>Eukaryota</taxon>
        <taxon>Viridiplantae</taxon>
        <taxon>Streptophyta</taxon>
        <taxon>Embryophyta</taxon>
        <taxon>Tracheophyta</taxon>
        <taxon>Spermatophyta</taxon>
        <taxon>Pinopsida</taxon>
        <taxon>Pinidae</taxon>
        <taxon>Conifers II</taxon>
        <taxon>Cupressales</taxon>
        <taxon>Taxaceae</taxon>
        <taxon>Taxus</taxon>
    </lineage>
</organism>
<dbReference type="AlphaFoldDB" id="A0AA38F9A6"/>
<feature type="non-terminal residue" evidence="1">
    <location>
        <position position="115"/>
    </location>
</feature>
<keyword evidence="2" id="KW-1185">Reference proteome</keyword>
<evidence type="ECO:0000313" key="1">
    <source>
        <dbReference type="EMBL" id="KAH9293725.1"/>
    </source>
</evidence>
<proteinExistence type="predicted"/>
<dbReference type="Gene3D" id="3.50.50.60">
    <property type="entry name" value="FAD/NAD(P)-binding domain"/>
    <property type="match status" value="1"/>
</dbReference>
<dbReference type="Gene3D" id="3.30.9.10">
    <property type="entry name" value="D-Amino Acid Oxidase, subunit A, domain 2"/>
    <property type="match status" value="1"/>
</dbReference>
<evidence type="ECO:0000313" key="2">
    <source>
        <dbReference type="Proteomes" id="UP000824469"/>
    </source>
</evidence>
<reference evidence="1 2" key="1">
    <citation type="journal article" date="2021" name="Nat. Plants">
        <title>The Taxus genome provides insights into paclitaxel biosynthesis.</title>
        <authorList>
            <person name="Xiong X."/>
            <person name="Gou J."/>
            <person name="Liao Q."/>
            <person name="Li Y."/>
            <person name="Zhou Q."/>
            <person name="Bi G."/>
            <person name="Li C."/>
            <person name="Du R."/>
            <person name="Wang X."/>
            <person name="Sun T."/>
            <person name="Guo L."/>
            <person name="Liang H."/>
            <person name="Lu P."/>
            <person name="Wu Y."/>
            <person name="Zhang Z."/>
            <person name="Ro D.K."/>
            <person name="Shang Y."/>
            <person name="Huang S."/>
            <person name="Yan J."/>
        </authorList>
    </citation>
    <scope>NUCLEOTIDE SEQUENCE [LARGE SCALE GENOMIC DNA]</scope>
    <source>
        <strain evidence="1">Ta-2019</strain>
    </source>
</reference>
<dbReference type="PANTHER" id="PTHR13847:SF261">
    <property type="entry name" value="FAD-DEPENDENT OXIDOREDUCTASE FAMILY PROTEIN"/>
    <property type="match status" value="1"/>
</dbReference>
<dbReference type="EMBL" id="JAHRHJ020000799">
    <property type="protein sequence ID" value="KAH9293725.1"/>
    <property type="molecule type" value="Genomic_DNA"/>
</dbReference>
<protein>
    <submittedName>
        <fullName evidence="1">Uncharacterized protein</fullName>
    </submittedName>
</protein>
<gene>
    <name evidence="1" type="ORF">KI387_041072</name>
</gene>
<name>A0AA38F9A6_TAXCH</name>
<dbReference type="Proteomes" id="UP000824469">
    <property type="component" value="Unassembled WGS sequence"/>
</dbReference>
<comment type="caution">
    <text evidence="1">The sequence shown here is derived from an EMBL/GenBank/DDBJ whole genome shotgun (WGS) entry which is preliminary data.</text>
</comment>
<dbReference type="GO" id="GO:0005737">
    <property type="term" value="C:cytoplasm"/>
    <property type="evidence" value="ECO:0007669"/>
    <property type="project" value="TreeGrafter"/>
</dbReference>